<feature type="domain" description="Serine aminopeptidase S33" evidence="1">
    <location>
        <begin position="61"/>
        <end position="275"/>
    </location>
</feature>
<dbReference type="AlphaFoldDB" id="A0A1G9I3S0"/>
<dbReference type="Proteomes" id="UP000199475">
    <property type="component" value="Unassembled WGS sequence"/>
</dbReference>
<dbReference type="InterPro" id="IPR053145">
    <property type="entry name" value="AB_hydrolase_Est10"/>
</dbReference>
<dbReference type="EMBL" id="FNGP01000001">
    <property type="protein sequence ID" value="SDL19473.1"/>
    <property type="molecule type" value="Genomic_DNA"/>
</dbReference>
<evidence type="ECO:0000259" key="1">
    <source>
        <dbReference type="Pfam" id="PF12146"/>
    </source>
</evidence>
<dbReference type="PANTHER" id="PTHR43265:SF1">
    <property type="entry name" value="ESTERASE ESTD"/>
    <property type="match status" value="1"/>
</dbReference>
<organism evidence="2 3">
    <name type="scientific">Tessaracoccus oleiagri</name>
    <dbReference type="NCBI Taxonomy" id="686624"/>
    <lineage>
        <taxon>Bacteria</taxon>
        <taxon>Bacillati</taxon>
        <taxon>Actinomycetota</taxon>
        <taxon>Actinomycetes</taxon>
        <taxon>Propionibacteriales</taxon>
        <taxon>Propionibacteriaceae</taxon>
        <taxon>Tessaracoccus</taxon>
    </lineage>
</organism>
<keyword evidence="3" id="KW-1185">Reference proteome</keyword>
<dbReference type="Gene3D" id="3.40.50.1820">
    <property type="entry name" value="alpha/beta hydrolase"/>
    <property type="match status" value="1"/>
</dbReference>
<dbReference type="GO" id="GO:0052689">
    <property type="term" value="F:carboxylic ester hydrolase activity"/>
    <property type="evidence" value="ECO:0007669"/>
    <property type="project" value="TreeGrafter"/>
</dbReference>
<protein>
    <recommendedName>
        <fullName evidence="1">Serine aminopeptidase S33 domain-containing protein</fullName>
    </recommendedName>
</protein>
<dbReference type="InterPro" id="IPR022742">
    <property type="entry name" value="Hydrolase_4"/>
</dbReference>
<accession>A0A1G9I3S0</accession>
<name>A0A1G9I3S0_9ACTN</name>
<sequence length="310" mass="33495">MHTESARLAAETPISFTSGRATLAGTLEMPAVPPVGAALLIPGSGEVDRDSDHRKLPISVTRHLAESLAGRGFASLRYDKRGVGESTGSFLETGFRDNTDDAEAALAELGRQLPGVPLFVVGHSEGAMHATLLAARHPELAGAVLLAAPGTTGEETMFWQGVQISESMAPFTKRLLKLFRLDIPKLQRKAVAKIKATTTDVARIQLQKANAKWQREFLAHDPRGDLRRITVPVLAVTGGKDIQVNPDDLAIIRDLVTGPVETRRPDDLTHLLRNEPGKPSLSNYKKLAKQPTDPELLRIVGDWLVARVGA</sequence>
<proteinExistence type="predicted"/>
<reference evidence="2 3" key="1">
    <citation type="submission" date="2016-10" db="EMBL/GenBank/DDBJ databases">
        <authorList>
            <person name="de Groot N.N."/>
        </authorList>
    </citation>
    <scope>NUCLEOTIDE SEQUENCE [LARGE SCALE GENOMIC DNA]</scope>
    <source>
        <strain evidence="2 3">CGMCC 1.9159</strain>
    </source>
</reference>
<evidence type="ECO:0000313" key="2">
    <source>
        <dbReference type="EMBL" id="SDL19473.1"/>
    </source>
</evidence>
<gene>
    <name evidence="2" type="ORF">SAMN04488242_0688</name>
</gene>
<dbReference type="Pfam" id="PF12146">
    <property type="entry name" value="Hydrolase_4"/>
    <property type="match status" value="1"/>
</dbReference>
<dbReference type="OrthoDB" id="9809549at2"/>
<dbReference type="InterPro" id="IPR029058">
    <property type="entry name" value="AB_hydrolase_fold"/>
</dbReference>
<dbReference type="RefSeq" id="WP_093248918.1">
    <property type="nucleotide sequence ID" value="NZ_FNGP01000001.1"/>
</dbReference>
<dbReference type="PANTHER" id="PTHR43265">
    <property type="entry name" value="ESTERASE ESTD"/>
    <property type="match status" value="1"/>
</dbReference>
<dbReference type="STRING" id="686624.SAMN04488242_0688"/>
<evidence type="ECO:0000313" key="3">
    <source>
        <dbReference type="Proteomes" id="UP000199475"/>
    </source>
</evidence>
<dbReference type="SUPFAM" id="SSF53474">
    <property type="entry name" value="alpha/beta-Hydrolases"/>
    <property type="match status" value="1"/>
</dbReference>